<feature type="region of interest" description="Disordered" evidence="1">
    <location>
        <begin position="1"/>
        <end position="38"/>
    </location>
</feature>
<name>A0A3N4HE70_ASCIM</name>
<proteinExistence type="predicted"/>
<accession>A0A3N4HE70</accession>
<protein>
    <submittedName>
        <fullName evidence="2">Uncharacterized protein</fullName>
    </submittedName>
</protein>
<dbReference type="EMBL" id="ML119892">
    <property type="protein sequence ID" value="RPA71897.1"/>
    <property type="molecule type" value="Genomic_DNA"/>
</dbReference>
<gene>
    <name evidence="2" type="ORF">BJ508DRAFT_315194</name>
</gene>
<feature type="region of interest" description="Disordered" evidence="1">
    <location>
        <begin position="54"/>
        <end position="75"/>
    </location>
</feature>
<evidence type="ECO:0000313" key="3">
    <source>
        <dbReference type="Proteomes" id="UP000275078"/>
    </source>
</evidence>
<feature type="compositionally biased region" description="Polar residues" evidence="1">
    <location>
        <begin position="1"/>
        <end position="25"/>
    </location>
</feature>
<dbReference type="Proteomes" id="UP000275078">
    <property type="component" value="Unassembled WGS sequence"/>
</dbReference>
<evidence type="ECO:0000313" key="2">
    <source>
        <dbReference type="EMBL" id="RPA71897.1"/>
    </source>
</evidence>
<dbReference type="AlphaFoldDB" id="A0A3N4HE70"/>
<sequence>MKQSDVYTENRGSVEFMSSTVPDSQPSDDEQSTHGESVIFVRQSTTRYIADEREENQHRWAPESESGCSSGVLSRSEGRENNVAAYTEGVAVSSPCGTLKRAYGGKKLPCLDTCTRSGLGTTANAVFLEVETVTDTISKRKCAAVPAPTSSRSKMSRGCHGLASRTTSTCDGTIGNAVCGECDGDDYAVCEDVGKRKGTPERWTSSDDPLICRSGMGTIEQRSVDLGVINPDGTMARRSGLHPARSTTHRMSKSGSFRYFGSRRQPVAEELGHPTEGDGIRAIFITTDDLFKHMSAPRRPIPDLEVEGKAILKRDSVGVRRVLVVSDNMEPIAWIHGRQEYLLKSLIKEGYSVRVVVTWVYSKLVADEWRNSIRVWKGRAFWVCGESVSHLDG</sequence>
<keyword evidence="3" id="KW-1185">Reference proteome</keyword>
<organism evidence="2 3">
    <name type="scientific">Ascobolus immersus RN42</name>
    <dbReference type="NCBI Taxonomy" id="1160509"/>
    <lineage>
        <taxon>Eukaryota</taxon>
        <taxon>Fungi</taxon>
        <taxon>Dikarya</taxon>
        <taxon>Ascomycota</taxon>
        <taxon>Pezizomycotina</taxon>
        <taxon>Pezizomycetes</taxon>
        <taxon>Pezizales</taxon>
        <taxon>Ascobolaceae</taxon>
        <taxon>Ascobolus</taxon>
    </lineage>
</organism>
<evidence type="ECO:0000256" key="1">
    <source>
        <dbReference type="SAM" id="MobiDB-lite"/>
    </source>
</evidence>
<reference evidence="2 3" key="1">
    <citation type="journal article" date="2018" name="Nat. Ecol. Evol.">
        <title>Pezizomycetes genomes reveal the molecular basis of ectomycorrhizal truffle lifestyle.</title>
        <authorList>
            <person name="Murat C."/>
            <person name="Payen T."/>
            <person name="Noel B."/>
            <person name="Kuo A."/>
            <person name="Morin E."/>
            <person name="Chen J."/>
            <person name="Kohler A."/>
            <person name="Krizsan K."/>
            <person name="Balestrini R."/>
            <person name="Da Silva C."/>
            <person name="Montanini B."/>
            <person name="Hainaut M."/>
            <person name="Levati E."/>
            <person name="Barry K.W."/>
            <person name="Belfiori B."/>
            <person name="Cichocki N."/>
            <person name="Clum A."/>
            <person name="Dockter R.B."/>
            <person name="Fauchery L."/>
            <person name="Guy J."/>
            <person name="Iotti M."/>
            <person name="Le Tacon F."/>
            <person name="Lindquist E.A."/>
            <person name="Lipzen A."/>
            <person name="Malagnac F."/>
            <person name="Mello A."/>
            <person name="Molinier V."/>
            <person name="Miyauchi S."/>
            <person name="Poulain J."/>
            <person name="Riccioni C."/>
            <person name="Rubini A."/>
            <person name="Sitrit Y."/>
            <person name="Splivallo R."/>
            <person name="Traeger S."/>
            <person name="Wang M."/>
            <person name="Zifcakova L."/>
            <person name="Wipf D."/>
            <person name="Zambonelli A."/>
            <person name="Paolocci F."/>
            <person name="Nowrousian M."/>
            <person name="Ottonello S."/>
            <person name="Baldrian P."/>
            <person name="Spatafora J.W."/>
            <person name="Henrissat B."/>
            <person name="Nagy L.G."/>
            <person name="Aury J.M."/>
            <person name="Wincker P."/>
            <person name="Grigoriev I.V."/>
            <person name="Bonfante P."/>
            <person name="Martin F.M."/>
        </authorList>
    </citation>
    <scope>NUCLEOTIDE SEQUENCE [LARGE SCALE GENOMIC DNA]</scope>
    <source>
        <strain evidence="2 3">RN42</strain>
    </source>
</reference>